<reference evidence="2" key="1">
    <citation type="submission" date="2019-02" db="EMBL/GenBank/DDBJ databases">
        <authorList>
            <person name="Gruber-Vodicka R. H."/>
            <person name="Seah K. B. B."/>
        </authorList>
    </citation>
    <scope>NUCLEOTIDE SEQUENCE</scope>
    <source>
        <strain evidence="3">BECK_S127</strain>
        <strain evidence="2">BECK_S1320</strain>
        <strain evidence="1">BECK_S1321</strain>
    </source>
</reference>
<evidence type="ECO:0000313" key="3">
    <source>
        <dbReference type="EMBL" id="VFK79471.1"/>
    </source>
</evidence>
<dbReference type="EMBL" id="CAADFU010000125">
    <property type="protein sequence ID" value="VFK48463.1"/>
    <property type="molecule type" value="Genomic_DNA"/>
</dbReference>
<evidence type="ECO:0000313" key="2">
    <source>
        <dbReference type="EMBL" id="VFK48463.1"/>
    </source>
</evidence>
<dbReference type="EMBL" id="CAADFR010000131">
    <property type="protein sequence ID" value="VFK42858.1"/>
    <property type="molecule type" value="Genomic_DNA"/>
</dbReference>
<dbReference type="AlphaFoldDB" id="A0A450Z3S8"/>
<accession>A0A450Z3S8</accession>
<protein>
    <submittedName>
        <fullName evidence="2">Uncharacterized protein</fullName>
    </submittedName>
</protein>
<gene>
    <name evidence="3" type="ORF">BECKSD772D_GA0070982_10514</name>
    <name evidence="2" type="ORF">BECKSD772E_GA0070983_11253</name>
    <name evidence="1" type="ORF">BECKSD772F_GA0070984_11313</name>
</gene>
<dbReference type="EMBL" id="CAADHB010000051">
    <property type="protein sequence ID" value="VFK79471.1"/>
    <property type="molecule type" value="Genomic_DNA"/>
</dbReference>
<proteinExistence type="predicted"/>
<organism evidence="2">
    <name type="scientific">Candidatus Kentrum sp. SD</name>
    <dbReference type="NCBI Taxonomy" id="2126332"/>
    <lineage>
        <taxon>Bacteria</taxon>
        <taxon>Pseudomonadati</taxon>
        <taxon>Pseudomonadota</taxon>
        <taxon>Gammaproteobacteria</taxon>
        <taxon>Candidatus Kentrum</taxon>
    </lineage>
</organism>
<name>A0A450Z3S8_9GAMM</name>
<sequence>MQPAPLEAVRGRIRGQLEIEAGRAHLKKLTDSIEIQSRK</sequence>
<evidence type="ECO:0000313" key="1">
    <source>
        <dbReference type="EMBL" id="VFK42858.1"/>
    </source>
</evidence>